<dbReference type="EMBL" id="MHRT01000001">
    <property type="protein sequence ID" value="OHA29748.1"/>
    <property type="molecule type" value="Genomic_DNA"/>
</dbReference>
<protein>
    <submittedName>
        <fullName evidence="2">Uncharacterized protein</fullName>
    </submittedName>
</protein>
<dbReference type="Proteomes" id="UP000178089">
    <property type="component" value="Unassembled WGS sequence"/>
</dbReference>
<evidence type="ECO:0000256" key="1">
    <source>
        <dbReference type="SAM" id="MobiDB-lite"/>
    </source>
</evidence>
<feature type="compositionally biased region" description="Polar residues" evidence="1">
    <location>
        <begin position="1"/>
        <end position="12"/>
    </location>
</feature>
<feature type="region of interest" description="Disordered" evidence="1">
    <location>
        <begin position="1"/>
        <end position="77"/>
    </location>
</feature>
<dbReference type="STRING" id="1802315.A3F51_03420"/>
<organism evidence="2 3">
    <name type="scientific">Candidatus Taylorbacteria bacterium RIFCSPHIGHO2_12_FULL_45_16</name>
    <dbReference type="NCBI Taxonomy" id="1802315"/>
    <lineage>
        <taxon>Bacteria</taxon>
        <taxon>Candidatus Tayloriibacteriota</taxon>
    </lineage>
</organism>
<sequence>MDLQDLQPNNSKPPDEPAVGNGSGNSAEHIFDISEDSISPISSEDFIKQTPAPQKSPAPQPKTELLDQKIGTFDPSPFAPATQVAGVQQYRGFVKPETANVAAPKDFSAKQTPSLIPIPTQKPEAQPTQFAKVPEIPQQNRQIPEATPQNIAKPVRTYESDVAEVMSHKKISTASIAIAESQKQQGSEIISDEVPSHIGRKITMTIVGLLLLVGGAYGAYYLYSNSALAPIIPAVQPQKATPGFIPSVDQIVITIDNQNPMSIRRHILNEISGIRTPDTIIEFIITKKDATGSLSRVSAPDIIKTFEINAPDILSRSLAESWMFGVYNDINNNKNIFIVGTTNFFQNAFAGMLQWERVMADDLRQYLYSDTIVGISNNPTPISTTTNNMLIGIDSILPLAGTATATNTSILILATSTNTTGSSTVEIVEPLRQYLTIRGRFEDRIIKNKDVRAFRADTGEILFLYSFIDNTHLVFTKKESTLIEILNKLEKQSFIR</sequence>
<reference evidence="2 3" key="1">
    <citation type="journal article" date="2016" name="Nat. Commun.">
        <title>Thousands of microbial genomes shed light on interconnected biogeochemical processes in an aquifer system.</title>
        <authorList>
            <person name="Anantharaman K."/>
            <person name="Brown C.T."/>
            <person name="Hug L.A."/>
            <person name="Sharon I."/>
            <person name="Castelle C.J."/>
            <person name="Probst A.J."/>
            <person name="Thomas B.C."/>
            <person name="Singh A."/>
            <person name="Wilkins M.J."/>
            <person name="Karaoz U."/>
            <person name="Brodie E.L."/>
            <person name="Williams K.H."/>
            <person name="Hubbard S.S."/>
            <person name="Banfield J.F."/>
        </authorList>
    </citation>
    <scope>NUCLEOTIDE SEQUENCE [LARGE SCALE GENOMIC DNA]</scope>
</reference>
<name>A0A1G2N0Y1_9BACT</name>
<gene>
    <name evidence="2" type="ORF">A3F51_03420</name>
</gene>
<accession>A0A1G2N0Y1</accession>
<evidence type="ECO:0000313" key="3">
    <source>
        <dbReference type="Proteomes" id="UP000178089"/>
    </source>
</evidence>
<evidence type="ECO:0000313" key="2">
    <source>
        <dbReference type="EMBL" id="OHA29748.1"/>
    </source>
</evidence>
<feature type="compositionally biased region" description="Low complexity" evidence="1">
    <location>
        <begin position="36"/>
        <end position="53"/>
    </location>
</feature>
<dbReference type="AlphaFoldDB" id="A0A1G2N0Y1"/>
<proteinExistence type="predicted"/>
<comment type="caution">
    <text evidence="2">The sequence shown here is derived from an EMBL/GenBank/DDBJ whole genome shotgun (WGS) entry which is preliminary data.</text>
</comment>